<name>A0A1B6G165_9HEMI</name>
<evidence type="ECO:0000256" key="1">
    <source>
        <dbReference type="SAM" id="MobiDB-lite"/>
    </source>
</evidence>
<sequence length="357" mass="40720">PEKKDRVKKTQKRVIKKKKDGKQEVSTKEEETILDRESLSSVKPEAEGVTFEEVSEMPAEKVYLPVKATVSDIPEVTTIETTTVVTNVGGKKKVSKKRVIKKIKDGKENIQLREETPQEGVILDETTETLPELEGLVPENIEDMPEELTVNDIVVFTPDTKDKIKRTQKRVVKKKKEGKQEISTEKKEMVVDIEVLKILKPFESEIIFEDVTEIPHETTEVLPTKVESSQLPESTEVETITTLKNEQGKRKVIRKKIVKKVKDGKEDIQYIEEKPVILEEGIESFPELDSVLPENIEDTPEEVTVTDTVVITPEKKDRVKKTQKRVIKKKKDGKQEVSTKEEETILDRESLSSVKPE</sequence>
<dbReference type="AlphaFoldDB" id="A0A1B6G165"/>
<feature type="compositionally biased region" description="Basic residues" evidence="1">
    <location>
        <begin position="322"/>
        <end position="332"/>
    </location>
</feature>
<evidence type="ECO:0000313" key="2">
    <source>
        <dbReference type="EMBL" id="JAS56131.1"/>
    </source>
</evidence>
<organism evidence="2">
    <name type="scientific">Cuerna arida</name>
    <dbReference type="NCBI Taxonomy" id="1464854"/>
    <lineage>
        <taxon>Eukaryota</taxon>
        <taxon>Metazoa</taxon>
        <taxon>Ecdysozoa</taxon>
        <taxon>Arthropoda</taxon>
        <taxon>Hexapoda</taxon>
        <taxon>Insecta</taxon>
        <taxon>Pterygota</taxon>
        <taxon>Neoptera</taxon>
        <taxon>Paraneoptera</taxon>
        <taxon>Hemiptera</taxon>
        <taxon>Auchenorrhyncha</taxon>
        <taxon>Membracoidea</taxon>
        <taxon>Cicadellidae</taxon>
        <taxon>Cicadellinae</taxon>
        <taxon>Proconiini</taxon>
        <taxon>Cuerna</taxon>
    </lineage>
</organism>
<gene>
    <name evidence="2" type="ORF">g.29912</name>
</gene>
<protein>
    <submittedName>
        <fullName evidence="2">Uncharacterized protein</fullName>
    </submittedName>
</protein>
<feature type="compositionally biased region" description="Basic and acidic residues" evidence="1">
    <location>
        <begin position="333"/>
        <end position="357"/>
    </location>
</feature>
<feature type="region of interest" description="Disordered" evidence="1">
    <location>
        <begin position="1"/>
        <end position="41"/>
    </location>
</feature>
<feature type="non-terminal residue" evidence="2">
    <location>
        <position position="1"/>
    </location>
</feature>
<reference evidence="2" key="1">
    <citation type="submission" date="2015-11" db="EMBL/GenBank/DDBJ databases">
        <title>De novo transcriptome assembly of four potential Pierce s Disease insect vectors from Arizona vineyards.</title>
        <authorList>
            <person name="Tassone E.E."/>
        </authorList>
    </citation>
    <scope>NUCLEOTIDE SEQUENCE</scope>
</reference>
<proteinExistence type="predicted"/>
<feature type="non-terminal residue" evidence="2">
    <location>
        <position position="357"/>
    </location>
</feature>
<feature type="compositionally biased region" description="Basic residues" evidence="1">
    <location>
        <begin position="1"/>
        <end position="20"/>
    </location>
</feature>
<feature type="region of interest" description="Disordered" evidence="1">
    <location>
        <begin position="322"/>
        <end position="357"/>
    </location>
</feature>
<feature type="compositionally biased region" description="Basic and acidic residues" evidence="1">
    <location>
        <begin position="21"/>
        <end position="38"/>
    </location>
</feature>
<dbReference type="EMBL" id="GECZ01013638">
    <property type="protein sequence ID" value="JAS56131.1"/>
    <property type="molecule type" value="Transcribed_RNA"/>
</dbReference>
<accession>A0A1B6G165</accession>